<evidence type="ECO:0000313" key="2">
    <source>
        <dbReference type="EMBL" id="GLS64362.1"/>
    </source>
</evidence>
<dbReference type="SUPFAM" id="SSF52172">
    <property type="entry name" value="CheY-like"/>
    <property type="match status" value="1"/>
</dbReference>
<gene>
    <name evidence="2" type="ORF">GCM10007888_27430</name>
    <name evidence="1" type="ORF">MOX02_43510</name>
</gene>
<name>A0A512J8Q2_9HYPH</name>
<dbReference type="EMBL" id="BJZU01000099">
    <property type="protein sequence ID" value="GEP06313.1"/>
    <property type="molecule type" value="Genomic_DNA"/>
</dbReference>
<evidence type="ECO:0008006" key="5">
    <source>
        <dbReference type="Google" id="ProtNLM"/>
    </source>
</evidence>
<protein>
    <recommendedName>
        <fullName evidence="5">Response regulatory domain-containing protein</fullName>
    </recommendedName>
</protein>
<evidence type="ECO:0000313" key="4">
    <source>
        <dbReference type="Proteomes" id="UP001156856"/>
    </source>
</evidence>
<comment type="caution">
    <text evidence="1">The sequence shown here is derived from an EMBL/GenBank/DDBJ whole genome shotgun (WGS) entry which is preliminary data.</text>
</comment>
<dbReference type="RefSeq" id="WP_147027832.1">
    <property type="nucleotide sequence ID" value="NZ_BJZU01000099.1"/>
</dbReference>
<reference evidence="1 3" key="3">
    <citation type="submission" date="2019-07" db="EMBL/GenBank/DDBJ databases">
        <title>Whole genome shotgun sequence of Methylobacterium oxalidis NBRC 107715.</title>
        <authorList>
            <person name="Hosoyama A."/>
            <person name="Uohara A."/>
            <person name="Ohji S."/>
            <person name="Ichikawa N."/>
        </authorList>
    </citation>
    <scope>NUCLEOTIDE SEQUENCE [LARGE SCALE GENOMIC DNA]</scope>
    <source>
        <strain evidence="1 3">NBRC 107715</strain>
    </source>
</reference>
<dbReference type="Proteomes" id="UP000321960">
    <property type="component" value="Unassembled WGS sequence"/>
</dbReference>
<organism evidence="1 3">
    <name type="scientific">Methylobacterium oxalidis</name>
    <dbReference type="NCBI Taxonomy" id="944322"/>
    <lineage>
        <taxon>Bacteria</taxon>
        <taxon>Pseudomonadati</taxon>
        <taxon>Pseudomonadota</taxon>
        <taxon>Alphaproteobacteria</taxon>
        <taxon>Hyphomicrobiales</taxon>
        <taxon>Methylobacteriaceae</taxon>
        <taxon>Methylobacterium</taxon>
    </lineage>
</organism>
<sequence>MPLKRILKLNRLRPGVKVLLTSGYVANLDEGQVIGHGEMPVLNKPYRRDELARSLRLVLGGEGR</sequence>
<reference evidence="4" key="2">
    <citation type="journal article" date="2019" name="Int. J. Syst. Evol. Microbiol.">
        <title>The Global Catalogue of Microorganisms (GCM) 10K type strain sequencing project: providing services to taxonomists for standard genome sequencing and annotation.</title>
        <authorList>
            <consortium name="The Broad Institute Genomics Platform"/>
            <consortium name="The Broad Institute Genome Sequencing Center for Infectious Disease"/>
            <person name="Wu L."/>
            <person name="Ma J."/>
        </authorList>
    </citation>
    <scope>NUCLEOTIDE SEQUENCE [LARGE SCALE GENOMIC DNA]</scope>
    <source>
        <strain evidence="4">NBRC 107715</strain>
    </source>
</reference>
<accession>A0A512J8Q2</accession>
<keyword evidence="4" id="KW-1185">Reference proteome</keyword>
<evidence type="ECO:0000313" key="1">
    <source>
        <dbReference type="EMBL" id="GEP06313.1"/>
    </source>
</evidence>
<evidence type="ECO:0000313" key="3">
    <source>
        <dbReference type="Proteomes" id="UP000321960"/>
    </source>
</evidence>
<reference evidence="2" key="4">
    <citation type="submission" date="2023-01" db="EMBL/GenBank/DDBJ databases">
        <title>Draft genome sequence of Methylobacterium oxalidis strain NBRC 107715.</title>
        <authorList>
            <person name="Sun Q."/>
            <person name="Mori K."/>
        </authorList>
    </citation>
    <scope>NUCLEOTIDE SEQUENCE</scope>
    <source>
        <strain evidence="2">NBRC 107715</strain>
    </source>
</reference>
<proteinExistence type="predicted"/>
<reference evidence="2" key="1">
    <citation type="journal article" date="2014" name="Int. J. Syst. Evol. Microbiol.">
        <title>Complete genome of a new Firmicutes species belonging to the dominant human colonic microbiota ('Ruminococcus bicirculans') reveals two chromosomes and a selective capacity to utilize plant glucans.</title>
        <authorList>
            <consortium name="NISC Comparative Sequencing Program"/>
            <person name="Wegmann U."/>
            <person name="Louis P."/>
            <person name="Goesmann A."/>
            <person name="Henrissat B."/>
            <person name="Duncan S.H."/>
            <person name="Flint H.J."/>
        </authorList>
    </citation>
    <scope>NUCLEOTIDE SEQUENCE</scope>
    <source>
        <strain evidence="2">NBRC 107715</strain>
    </source>
</reference>
<dbReference type="OrthoDB" id="5389366at2"/>
<dbReference type="AlphaFoldDB" id="A0A512J8Q2"/>
<dbReference type="InterPro" id="IPR011006">
    <property type="entry name" value="CheY-like_superfamily"/>
</dbReference>
<dbReference type="EMBL" id="BSPK01000035">
    <property type="protein sequence ID" value="GLS64362.1"/>
    <property type="molecule type" value="Genomic_DNA"/>
</dbReference>
<dbReference type="Proteomes" id="UP001156856">
    <property type="component" value="Unassembled WGS sequence"/>
</dbReference>